<reference evidence="2 3" key="1">
    <citation type="journal article" date="2023" name="Plants (Basel)">
        <title>Bridging the Gap: Combining Genomics and Transcriptomics Approaches to Understand Stylosanthes scabra, an Orphan Legume from the Brazilian Caatinga.</title>
        <authorList>
            <person name="Ferreira-Neto J.R.C."/>
            <person name="da Silva M.D."/>
            <person name="Binneck E."/>
            <person name="de Melo N.F."/>
            <person name="da Silva R.H."/>
            <person name="de Melo A.L.T.M."/>
            <person name="Pandolfi V."/>
            <person name="Bustamante F.O."/>
            <person name="Brasileiro-Vidal A.C."/>
            <person name="Benko-Iseppon A.M."/>
        </authorList>
    </citation>
    <scope>NUCLEOTIDE SEQUENCE [LARGE SCALE GENOMIC DNA]</scope>
    <source>
        <tissue evidence="2">Leaves</tissue>
    </source>
</reference>
<evidence type="ECO:0000313" key="2">
    <source>
        <dbReference type="EMBL" id="MED6131795.1"/>
    </source>
</evidence>
<feature type="compositionally biased region" description="Acidic residues" evidence="1">
    <location>
        <begin position="109"/>
        <end position="124"/>
    </location>
</feature>
<organism evidence="2 3">
    <name type="scientific">Stylosanthes scabra</name>
    <dbReference type="NCBI Taxonomy" id="79078"/>
    <lineage>
        <taxon>Eukaryota</taxon>
        <taxon>Viridiplantae</taxon>
        <taxon>Streptophyta</taxon>
        <taxon>Embryophyta</taxon>
        <taxon>Tracheophyta</taxon>
        <taxon>Spermatophyta</taxon>
        <taxon>Magnoliopsida</taxon>
        <taxon>eudicotyledons</taxon>
        <taxon>Gunneridae</taxon>
        <taxon>Pentapetalae</taxon>
        <taxon>rosids</taxon>
        <taxon>fabids</taxon>
        <taxon>Fabales</taxon>
        <taxon>Fabaceae</taxon>
        <taxon>Papilionoideae</taxon>
        <taxon>50 kb inversion clade</taxon>
        <taxon>dalbergioids sensu lato</taxon>
        <taxon>Dalbergieae</taxon>
        <taxon>Pterocarpus clade</taxon>
        <taxon>Stylosanthes</taxon>
    </lineage>
</organism>
<evidence type="ECO:0000256" key="1">
    <source>
        <dbReference type="SAM" id="MobiDB-lite"/>
    </source>
</evidence>
<feature type="region of interest" description="Disordered" evidence="1">
    <location>
        <begin position="33"/>
        <end position="133"/>
    </location>
</feature>
<sequence length="133" mass="15350">MQIHQKGNQEIKKIKRRIAEQISKLYEMMQDTTTMNTLPAQPSQNLKSGINALQHEKKKKGRHVGDEERRSYSLYDLIAQLADSDDEESEVESERGYSDESGEDRVGGEEENEEDSDEDDDESEEEKKNGDWL</sequence>
<feature type="compositionally biased region" description="Basic and acidic residues" evidence="1">
    <location>
        <begin position="92"/>
        <end position="108"/>
    </location>
</feature>
<keyword evidence="3" id="KW-1185">Reference proteome</keyword>
<dbReference type="EMBL" id="JASCZI010060449">
    <property type="protein sequence ID" value="MED6131795.1"/>
    <property type="molecule type" value="Genomic_DNA"/>
</dbReference>
<comment type="caution">
    <text evidence="2">The sequence shown here is derived from an EMBL/GenBank/DDBJ whole genome shotgun (WGS) entry which is preliminary data.</text>
</comment>
<evidence type="ECO:0000313" key="3">
    <source>
        <dbReference type="Proteomes" id="UP001341840"/>
    </source>
</evidence>
<accession>A0ABU6S706</accession>
<protein>
    <submittedName>
        <fullName evidence="2">Uncharacterized protein</fullName>
    </submittedName>
</protein>
<name>A0ABU6S706_9FABA</name>
<feature type="compositionally biased region" description="Polar residues" evidence="1">
    <location>
        <begin position="33"/>
        <end position="48"/>
    </location>
</feature>
<gene>
    <name evidence="2" type="ORF">PIB30_013277</name>
</gene>
<proteinExistence type="predicted"/>
<dbReference type="Proteomes" id="UP001341840">
    <property type="component" value="Unassembled WGS sequence"/>
</dbReference>